<feature type="compositionally biased region" description="Basic and acidic residues" evidence="1">
    <location>
        <begin position="96"/>
        <end position="108"/>
    </location>
</feature>
<evidence type="ECO:0000313" key="4">
    <source>
        <dbReference type="Proteomes" id="UP000289216"/>
    </source>
</evidence>
<feature type="region of interest" description="Disordered" evidence="1">
    <location>
        <begin position="96"/>
        <end position="122"/>
    </location>
</feature>
<organism evidence="3 4">
    <name type="scientific">Fusobacterium necrophorum</name>
    <dbReference type="NCBI Taxonomy" id="859"/>
    <lineage>
        <taxon>Bacteria</taxon>
        <taxon>Fusobacteriati</taxon>
        <taxon>Fusobacteriota</taxon>
        <taxon>Fusobacteriia</taxon>
        <taxon>Fusobacteriales</taxon>
        <taxon>Fusobacteriaceae</taxon>
        <taxon>Fusobacterium</taxon>
    </lineage>
</organism>
<feature type="region of interest" description="Disordered" evidence="1">
    <location>
        <begin position="1"/>
        <end position="35"/>
    </location>
</feature>
<evidence type="ECO:0000259" key="2">
    <source>
        <dbReference type="PROSITE" id="PS51688"/>
    </source>
</evidence>
<dbReference type="Gene3D" id="1.20.5.320">
    <property type="entry name" value="6-Phosphogluconate Dehydrogenase, domain 3"/>
    <property type="match status" value="2"/>
</dbReference>
<accession>A0A4Q2L091</accession>
<dbReference type="RefSeq" id="WP_147368450.1">
    <property type="nucleotide sequence ID" value="NZ_SBAP01000002.1"/>
</dbReference>
<feature type="non-terminal residue" evidence="3">
    <location>
        <position position="1"/>
    </location>
</feature>
<feature type="domain" description="Peptidase S74" evidence="2">
    <location>
        <begin position="234"/>
        <end position="320"/>
    </location>
</feature>
<evidence type="ECO:0000256" key="1">
    <source>
        <dbReference type="SAM" id="MobiDB-lite"/>
    </source>
</evidence>
<dbReference type="PANTHER" id="PTHR24023:SF1082">
    <property type="entry name" value="COLLAGEN TRIPLE HELIX REPEAT"/>
    <property type="match status" value="1"/>
</dbReference>
<dbReference type="Proteomes" id="UP000289216">
    <property type="component" value="Unassembled WGS sequence"/>
</dbReference>
<protein>
    <submittedName>
        <fullName evidence="3">Tail fiber domain-containing protein</fullName>
    </submittedName>
</protein>
<sequence>YSYKDLKGPKGDKGEPGTRGPQGERGVGVTSVTPLNNNQVRLEYGDGQSAVVEIPTVTGPQGTPGAKGEDGKGLEFTWDGTRLGVRREGTWSYSYKDLKGPKGDKGEPGTRGPQGERGVGVTSVTPLNNNQVRLEYGDGQSAVVEIPTVTGPQGTPGAKGEDGKGLEFTWDGTRLGVRREGTWSYSYKDLKGESGSGGSIDTSNLAKLDKSTTFQRNLTVKGDILSQGNVTAYSDIRLKKNVKNIENPLEKLREIRGVTFEWKKNGKKSAGVIAQEVEKILPQAVQNQGYKSVDYNALVGLCIEINKVLLERVERLEKVVEKYGNS</sequence>
<feature type="compositionally biased region" description="Basic and acidic residues" evidence="1">
    <location>
        <begin position="1"/>
        <end position="16"/>
    </location>
</feature>
<dbReference type="EMBL" id="SBAP01000002">
    <property type="protein sequence ID" value="RXZ71404.1"/>
    <property type="molecule type" value="Genomic_DNA"/>
</dbReference>
<name>A0A4Q2L091_9FUSO</name>
<dbReference type="PROSITE" id="PS51688">
    <property type="entry name" value="ICA"/>
    <property type="match status" value="1"/>
</dbReference>
<dbReference type="GO" id="GO:0005615">
    <property type="term" value="C:extracellular space"/>
    <property type="evidence" value="ECO:0007669"/>
    <property type="project" value="TreeGrafter"/>
</dbReference>
<gene>
    <name evidence="3" type="ORF">EPT53_01220</name>
</gene>
<feature type="region of interest" description="Disordered" evidence="1">
    <location>
        <begin position="56"/>
        <end position="75"/>
    </location>
</feature>
<dbReference type="PANTHER" id="PTHR24023">
    <property type="entry name" value="COLLAGEN ALPHA"/>
    <property type="match status" value="1"/>
</dbReference>
<evidence type="ECO:0000313" key="3">
    <source>
        <dbReference type="EMBL" id="RXZ71404.1"/>
    </source>
</evidence>
<dbReference type="AlphaFoldDB" id="A0A4Q2L091"/>
<dbReference type="Pfam" id="PF13884">
    <property type="entry name" value="Peptidase_S74"/>
    <property type="match status" value="1"/>
</dbReference>
<reference evidence="3 4" key="1">
    <citation type="submission" date="2019-01" db="EMBL/GenBank/DDBJ databases">
        <title>Fusobacterium necrophorum Isolated From the Uterus of Dairy Cows.</title>
        <authorList>
            <person name="Francis A.M."/>
        </authorList>
    </citation>
    <scope>NUCLEOTIDE SEQUENCE [LARGE SCALE GENOMIC DNA]</scope>
    <source>
        <strain evidence="3 4">KG35</strain>
    </source>
</reference>
<dbReference type="InterPro" id="IPR050149">
    <property type="entry name" value="Collagen_superfamily"/>
</dbReference>
<dbReference type="InterPro" id="IPR030392">
    <property type="entry name" value="S74_ICA"/>
</dbReference>
<proteinExistence type="predicted"/>
<comment type="caution">
    <text evidence="3">The sequence shown here is derived from an EMBL/GenBank/DDBJ whole genome shotgun (WGS) entry which is preliminary data.</text>
</comment>
<dbReference type="GO" id="GO:0031012">
    <property type="term" value="C:extracellular matrix"/>
    <property type="evidence" value="ECO:0007669"/>
    <property type="project" value="TreeGrafter"/>
</dbReference>